<dbReference type="CDD" id="cd22268">
    <property type="entry name" value="DPBB_RlpA-like"/>
    <property type="match status" value="1"/>
</dbReference>
<keyword evidence="4 9" id="KW-0449">Lipoprotein</keyword>
<dbReference type="EMBL" id="AHTH01000009">
    <property type="protein sequence ID" value="EHR41883.1"/>
    <property type="molecule type" value="Genomic_DNA"/>
</dbReference>
<dbReference type="InterPro" id="IPR007730">
    <property type="entry name" value="SPOR-like_dom"/>
</dbReference>
<dbReference type="GO" id="GO:0008932">
    <property type="term" value="F:lytic endotransglycosylase activity"/>
    <property type="evidence" value="ECO:0007669"/>
    <property type="project" value="UniProtKB-UniRule"/>
</dbReference>
<evidence type="ECO:0000256" key="6">
    <source>
        <dbReference type="SAM" id="MobiDB-lite"/>
    </source>
</evidence>
<organism evidence="9 10">
    <name type="scientific">Alishewanella jeotgali KCTC 22429</name>
    <dbReference type="NCBI Taxonomy" id="1129374"/>
    <lineage>
        <taxon>Bacteria</taxon>
        <taxon>Pseudomonadati</taxon>
        <taxon>Pseudomonadota</taxon>
        <taxon>Gammaproteobacteria</taxon>
        <taxon>Alteromonadales</taxon>
        <taxon>Alteromonadaceae</taxon>
        <taxon>Alishewanella</taxon>
    </lineage>
</organism>
<dbReference type="InterPro" id="IPR036908">
    <property type="entry name" value="RlpA-like_sf"/>
</dbReference>
<feature type="region of interest" description="Disordered" evidence="6">
    <location>
        <begin position="21"/>
        <end position="75"/>
    </location>
</feature>
<reference evidence="9 10" key="1">
    <citation type="journal article" date="2012" name="J. Bacteriol.">
        <title>Genome Sequence of Extracellular-Protease-Producing Alishewanella jeotgali Isolated from Traditional Korean Fermented Seafood.</title>
        <authorList>
            <person name="Jung J."/>
            <person name="Chun J."/>
            <person name="Park W."/>
        </authorList>
    </citation>
    <scope>NUCLEOTIDE SEQUENCE [LARGE SCALE GENOMIC DNA]</scope>
    <source>
        <strain evidence="9 10">KCTC 22429</strain>
    </source>
</reference>
<dbReference type="eggNOG" id="COG0797">
    <property type="taxonomic scope" value="Bacteria"/>
</dbReference>
<dbReference type="GO" id="GO:0042834">
    <property type="term" value="F:peptidoglycan binding"/>
    <property type="evidence" value="ECO:0007669"/>
    <property type="project" value="InterPro"/>
</dbReference>
<dbReference type="PATRIC" id="fig|1129374.4.peg.911"/>
<dbReference type="Pfam" id="PF05036">
    <property type="entry name" value="SPOR"/>
    <property type="match status" value="1"/>
</dbReference>
<keyword evidence="1 7" id="KW-0732">Signal</keyword>
<evidence type="ECO:0000313" key="9">
    <source>
        <dbReference type="EMBL" id="EHR41883.1"/>
    </source>
</evidence>
<dbReference type="SUPFAM" id="SSF50685">
    <property type="entry name" value="Barwin-like endoglucanases"/>
    <property type="match status" value="1"/>
</dbReference>
<dbReference type="PANTHER" id="PTHR34183">
    <property type="entry name" value="ENDOLYTIC PEPTIDOGLYCAN TRANSGLYCOSYLASE RLPA"/>
    <property type="match status" value="1"/>
</dbReference>
<dbReference type="HAMAP" id="MF_02071">
    <property type="entry name" value="RlpA"/>
    <property type="match status" value="1"/>
</dbReference>
<keyword evidence="4" id="KW-0472">Membrane</keyword>
<evidence type="ECO:0000313" key="10">
    <source>
        <dbReference type="Proteomes" id="UP000012046"/>
    </source>
</evidence>
<accession>H3ZC38</accession>
<name>H3ZC38_9ALTE</name>
<dbReference type="GO" id="GO:0009279">
    <property type="term" value="C:cell outer membrane"/>
    <property type="evidence" value="ECO:0007669"/>
    <property type="project" value="TreeGrafter"/>
</dbReference>
<dbReference type="PROSITE" id="PS51257">
    <property type="entry name" value="PROKAR_LIPOPROTEIN"/>
    <property type="match status" value="1"/>
</dbReference>
<dbReference type="PROSITE" id="PS51724">
    <property type="entry name" value="SPOR"/>
    <property type="match status" value="1"/>
</dbReference>
<evidence type="ECO:0000256" key="4">
    <source>
        <dbReference type="HAMAP-Rule" id="MF_02071"/>
    </source>
</evidence>
<dbReference type="InterPro" id="IPR009009">
    <property type="entry name" value="RlpA-like_DPBB"/>
</dbReference>
<feature type="signal peptide" evidence="7">
    <location>
        <begin position="1"/>
        <end position="18"/>
    </location>
</feature>
<evidence type="ECO:0000256" key="5">
    <source>
        <dbReference type="RuleBase" id="RU003495"/>
    </source>
</evidence>
<dbReference type="RefSeq" id="WP_008608719.1">
    <property type="nucleotide sequence ID" value="NZ_AHTH01000009.1"/>
</dbReference>
<evidence type="ECO:0000256" key="7">
    <source>
        <dbReference type="SAM" id="SignalP"/>
    </source>
</evidence>
<dbReference type="Proteomes" id="UP000012046">
    <property type="component" value="Unassembled WGS sequence"/>
</dbReference>
<keyword evidence="2 4" id="KW-0456">Lyase</keyword>
<comment type="function">
    <text evidence="4">Lytic transglycosylase with a strong preference for naked glycan strands that lack stem peptides.</text>
</comment>
<keyword evidence="3 4" id="KW-0961">Cell wall biogenesis/degradation</keyword>
<keyword evidence="4" id="KW-0564">Palmitate</keyword>
<dbReference type="InterPro" id="IPR034718">
    <property type="entry name" value="RlpA"/>
</dbReference>
<dbReference type="GO" id="GO:0071555">
    <property type="term" value="P:cell wall organization"/>
    <property type="evidence" value="ECO:0007669"/>
    <property type="project" value="UniProtKB-KW"/>
</dbReference>
<gene>
    <name evidence="4" type="primary">rlpA</name>
    <name evidence="9" type="ORF">AJE_04540</name>
</gene>
<dbReference type="Pfam" id="PF03330">
    <property type="entry name" value="DPBB_1"/>
    <property type="match status" value="1"/>
</dbReference>
<evidence type="ECO:0000256" key="3">
    <source>
        <dbReference type="ARBA" id="ARBA00023316"/>
    </source>
</evidence>
<keyword evidence="4" id="KW-1003">Cell membrane</keyword>
<feature type="domain" description="SPOR" evidence="8">
    <location>
        <begin position="224"/>
        <end position="300"/>
    </location>
</feature>
<feature type="compositionally biased region" description="Low complexity" evidence="6">
    <location>
        <begin position="21"/>
        <end position="36"/>
    </location>
</feature>
<dbReference type="SUPFAM" id="SSF110997">
    <property type="entry name" value="Sporulation related repeat"/>
    <property type="match status" value="1"/>
</dbReference>
<dbReference type="GO" id="GO:0000270">
    <property type="term" value="P:peptidoglycan metabolic process"/>
    <property type="evidence" value="ECO:0007669"/>
    <property type="project" value="UniProtKB-UniRule"/>
</dbReference>
<comment type="caution">
    <text evidence="9">The sequence shown here is derived from an EMBL/GenBank/DDBJ whole genome shotgun (WGS) entry which is preliminary data.</text>
</comment>
<dbReference type="Gene3D" id="3.30.70.1070">
    <property type="entry name" value="Sporulation related repeat"/>
    <property type="match status" value="1"/>
</dbReference>
<proteinExistence type="inferred from homology"/>
<feature type="chain" id="PRO_5009991774" description="Endolytic peptidoglycan transglycosylase RlpA" evidence="7">
    <location>
        <begin position="19"/>
        <end position="304"/>
    </location>
</feature>
<dbReference type="NCBIfam" id="TIGR00413">
    <property type="entry name" value="rlpA"/>
    <property type="match status" value="1"/>
</dbReference>
<feature type="compositionally biased region" description="Basic and acidic residues" evidence="6">
    <location>
        <begin position="44"/>
        <end position="53"/>
    </location>
</feature>
<dbReference type="AlphaFoldDB" id="H3ZC38"/>
<evidence type="ECO:0000256" key="1">
    <source>
        <dbReference type="ARBA" id="ARBA00022729"/>
    </source>
</evidence>
<protein>
    <recommendedName>
        <fullName evidence="4">Endolytic peptidoglycan transglycosylase RlpA</fullName>
        <ecNumber evidence="4">4.2.2.-</ecNumber>
    </recommendedName>
</protein>
<evidence type="ECO:0000259" key="8">
    <source>
        <dbReference type="PROSITE" id="PS51724"/>
    </source>
</evidence>
<evidence type="ECO:0000256" key="2">
    <source>
        <dbReference type="ARBA" id="ARBA00023239"/>
    </source>
</evidence>
<dbReference type="FunFam" id="2.40.40.10:FF:000003">
    <property type="entry name" value="Endolytic peptidoglycan transglycosylase RlpA"/>
    <property type="match status" value="1"/>
</dbReference>
<dbReference type="InterPro" id="IPR036680">
    <property type="entry name" value="SPOR-like_sf"/>
</dbReference>
<dbReference type="InterPro" id="IPR012997">
    <property type="entry name" value="RplA"/>
</dbReference>
<dbReference type="Gene3D" id="2.40.40.10">
    <property type="entry name" value="RlpA-like domain"/>
    <property type="match status" value="1"/>
</dbReference>
<dbReference type="EC" id="4.2.2.-" evidence="4"/>
<sequence>MTKLRLSLITLLAAATLAACSSKPPAPGTPAAKPPSMVSPNAGRYRDETDSKPPRLPTLLEMTDPIPKAEPLSRGGNNPYNIFGQDYLPLQQLTEHTEVGIASWYGNKFHGYHTSNGEIYNMFAMTAAHKTLPLPSYVRVTNLDNNQSAIVRVNDRGPFHQDRIIDLSYSAAHKIGMLQRGTARVKVELLKSPAMLAQQQGQQGIPMQRAAPPSAGETRIRSAELPNRQCYIQLFAISDNNRARQLQQQIASQWSVPTEIRSGNGLHRLLIGPTSDSQLAQQWLNQFRTGSYPQAFFVDGGQCG</sequence>
<dbReference type="STRING" id="1129374.AJE_04540"/>
<dbReference type="PANTHER" id="PTHR34183:SF1">
    <property type="entry name" value="ENDOLYTIC PEPTIDOGLYCAN TRANSGLYCOSYLASE RLPA"/>
    <property type="match status" value="1"/>
</dbReference>
<keyword evidence="10" id="KW-1185">Reference proteome</keyword>
<comment type="subcellular location">
    <subcellularLocation>
        <location evidence="4">Cell membrane</location>
        <topology evidence="4">Lipid-anchor</topology>
    </subcellularLocation>
</comment>
<comment type="similarity">
    <text evidence="4 5">Belongs to the RlpA family.</text>
</comment>
<dbReference type="GO" id="GO:0005886">
    <property type="term" value="C:plasma membrane"/>
    <property type="evidence" value="ECO:0007669"/>
    <property type="project" value="UniProtKB-SubCell"/>
</dbReference>